<dbReference type="PANTHER" id="PTHR36617">
    <property type="entry name" value="PROTEIN, PUTATIVE-RELATED"/>
    <property type="match status" value="1"/>
</dbReference>
<evidence type="ECO:0008006" key="3">
    <source>
        <dbReference type="Google" id="ProtNLM"/>
    </source>
</evidence>
<evidence type="ECO:0000313" key="2">
    <source>
        <dbReference type="Proteomes" id="UP000245207"/>
    </source>
</evidence>
<reference evidence="1 2" key="1">
    <citation type="journal article" date="2018" name="Mol. Plant">
        <title>The genome of Artemisia annua provides insight into the evolution of Asteraceae family and artemisinin biosynthesis.</title>
        <authorList>
            <person name="Shen Q."/>
            <person name="Zhang L."/>
            <person name="Liao Z."/>
            <person name="Wang S."/>
            <person name="Yan T."/>
            <person name="Shi P."/>
            <person name="Liu M."/>
            <person name="Fu X."/>
            <person name="Pan Q."/>
            <person name="Wang Y."/>
            <person name="Lv Z."/>
            <person name="Lu X."/>
            <person name="Zhang F."/>
            <person name="Jiang W."/>
            <person name="Ma Y."/>
            <person name="Chen M."/>
            <person name="Hao X."/>
            <person name="Li L."/>
            <person name="Tang Y."/>
            <person name="Lv G."/>
            <person name="Zhou Y."/>
            <person name="Sun X."/>
            <person name="Brodelius P.E."/>
            <person name="Rose J.K.C."/>
            <person name="Tang K."/>
        </authorList>
    </citation>
    <scope>NUCLEOTIDE SEQUENCE [LARGE SCALE GENOMIC DNA]</scope>
    <source>
        <strain evidence="2">cv. Huhao1</strain>
        <tissue evidence="1">Leaf</tissue>
    </source>
</reference>
<organism evidence="1 2">
    <name type="scientific">Artemisia annua</name>
    <name type="common">Sweet wormwood</name>
    <dbReference type="NCBI Taxonomy" id="35608"/>
    <lineage>
        <taxon>Eukaryota</taxon>
        <taxon>Viridiplantae</taxon>
        <taxon>Streptophyta</taxon>
        <taxon>Embryophyta</taxon>
        <taxon>Tracheophyta</taxon>
        <taxon>Spermatophyta</taxon>
        <taxon>Magnoliopsida</taxon>
        <taxon>eudicotyledons</taxon>
        <taxon>Gunneridae</taxon>
        <taxon>Pentapetalae</taxon>
        <taxon>asterids</taxon>
        <taxon>campanulids</taxon>
        <taxon>Asterales</taxon>
        <taxon>Asteraceae</taxon>
        <taxon>Asteroideae</taxon>
        <taxon>Anthemideae</taxon>
        <taxon>Artemisiinae</taxon>
        <taxon>Artemisia</taxon>
    </lineage>
</organism>
<dbReference type="EMBL" id="PKPP01013766">
    <property type="protein sequence ID" value="PWA40481.1"/>
    <property type="molecule type" value="Genomic_DNA"/>
</dbReference>
<gene>
    <name evidence="1" type="ORF">CTI12_AA562300</name>
</gene>
<dbReference type="PANTHER" id="PTHR36617:SF15">
    <property type="entry name" value="REVERSE TRANSCRIPTASE ZINC-BINDING DOMAIN-CONTAINING PROTEIN"/>
    <property type="match status" value="1"/>
</dbReference>
<proteinExistence type="predicted"/>
<accession>A0A2U1KUP0</accession>
<dbReference type="AlphaFoldDB" id="A0A2U1KUP0"/>
<sequence>MASDWLRRVSGVVWLLGRAQPTAHIASPTKATLASVVYKGVDDVRTSYCLATRAKLGDGVCTRFWSDVWISDVPLRDSFPRLFALETDKDASVAVKLGAGSIASSFRREVRDGVERHQWSDLISIVDSVFLSSSKDRWICDLSGDDWEAWFLSFRLSPAIKSLLEGVFCVAWWRIWSFRNRSIFM</sequence>
<dbReference type="Proteomes" id="UP000245207">
    <property type="component" value="Unassembled WGS sequence"/>
</dbReference>
<protein>
    <recommendedName>
        <fullName evidence="3">RNA-directed DNA polymerase, eukaryota, Reverse transcriptase zinc-binding domain protein</fullName>
    </recommendedName>
</protein>
<keyword evidence="2" id="KW-1185">Reference proteome</keyword>
<comment type="caution">
    <text evidence="1">The sequence shown here is derived from an EMBL/GenBank/DDBJ whole genome shotgun (WGS) entry which is preliminary data.</text>
</comment>
<name>A0A2U1KUP0_ARTAN</name>
<evidence type="ECO:0000313" key="1">
    <source>
        <dbReference type="EMBL" id="PWA40481.1"/>
    </source>
</evidence>
<dbReference type="OrthoDB" id="693658at2759"/>